<keyword evidence="8" id="KW-1185">Reference proteome</keyword>
<dbReference type="GO" id="GO:0016020">
    <property type="term" value="C:membrane"/>
    <property type="evidence" value="ECO:0007669"/>
    <property type="project" value="UniProtKB-SubCell"/>
</dbReference>
<dbReference type="Pfam" id="PF04116">
    <property type="entry name" value="FA_hydroxylase"/>
    <property type="match status" value="1"/>
</dbReference>
<evidence type="ECO:0000256" key="5">
    <source>
        <dbReference type="SAM" id="Phobius"/>
    </source>
</evidence>
<evidence type="ECO:0000256" key="1">
    <source>
        <dbReference type="ARBA" id="ARBA00004370"/>
    </source>
</evidence>
<dbReference type="GO" id="GO:0016491">
    <property type="term" value="F:oxidoreductase activity"/>
    <property type="evidence" value="ECO:0007669"/>
    <property type="project" value="InterPro"/>
</dbReference>
<keyword evidence="3 5" id="KW-1133">Transmembrane helix</keyword>
<dbReference type="OrthoDB" id="6354873at2759"/>
<feature type="domain" description="Fatty acid hydroxylase" evidence="6">
    <location>
        <begin position="195"/>
        <end position="340"/>
    </location>
</feature>
<reference evidence="8" key="1">
    <citation type="journal article" date="2015" name="Genome Announc.">
        <title>Genome sequence of the AIDS-associated pathogen Penicillium marneffei (ATCC18224) and its near taxonomic relative Talaromyces stipitatus (ATCC10500).</title>
        <authorList>
            <person name="Nierman W.C."/>
            <person name="Fedorova-Abrams N.D."/>
            <person name="Andrianopoulos A."/>
        </authorList>
    </citation>
    <scope>NUCLEOTIDE SEQUENCE [LARGE SCALE GENOMIC DNA]</scope>
    <source>
        <strain evidence="8">ATCC 10500 / CBS 375.48 / QM 6759 / NRRL 1006</strain>
    </source>
</reference>
<gene>
    <name evidence="7" type="ORF">TSTA_047530</name>
</gene>
<proteinExistence type="predicted"/>
<dbReference type="InterPro" id="IPR006694">
    <property type="entry name" value="Fatty_acid_hydroxylase"/>
</dbReference>
<dbReference type="GO" id="GO:0005506">
    <property type="term" value="F:iron ion binding"/>
    <property type="evidence" value="ECO:0007669"/>
    <property type="project" value="InterPro"/>
</dbReference>
<dbReference type="GO" id="GO:0008610">
    <property type="term" value="P:lipid biosynthetic process"/>
    <property type="evidence" value="ECO:0007669"/>
    <property type="project" value="InterPro"/>
</dbReference>
<name>B8MKF0_TALSN</name>
<feature type="transmembrane region" description="Helical" evidence="5">
    <location>
        <begin position="142"/>
        <end position="160"/>
    </location>
</feature>
<accession>B8MKF0</accession>
<dbReference type="RefSeq" id="XP_002485259.1">
    <property type="nucleotide sequence ID" value="XM_002485214.1"/>
</dbReference>
<dbReference type="EMBL" id="EQ962657">
    <property type="protein sequence ID" value="EED15306.1"/>
    <property type="molecule type" value="Genomic_DNA"/>
</dbReference>
<evidence type="ECO:0000313" key="8">
    <source>
        <dbReference type="Proteomes" id="UP000001745"/>
    </source>
</evidence>
<feature type="transmembrane region" description="Helical" evidence="5">
    <location>
        <begin position="94"/>
        <end position="121"/>
    </location>
</feature>
<evidence type="ECO:0000256" key="4">
    <source>
        <dbReference type="ARBA" id="ARBA00023136"/>
    </source>
</evidence>
<dbReference type="AlphaFoldDB" id="B8MKF0"/>
<sequence>MSSPKNHLTIQCSHSIPLQHLSCTMDVLLDICDTFVFDRLYATVLPVKAFISNDTLHDVGNQAYNKQVQLYYPLQPSQWASSSSWSRDYLPRQALSLFLITWLFGISMYLLGSTLLYYTIYNKQLLKHPKFLRQQIRQEIRQSLLAMPIMAILTVPFFLAEIHGYTKLYDFSPDPALQIPFGISGNVYKYIQYPFFILFTDTGIYWIHRAIHHPLIYRFVHKRHHKWIVPTPYASYAFNPVDGWLQSLPYHIFPFVFPLQKGAYLGLFVFVTVWTVLIRKFFLFTSNILEGLLLMVVVDDAEYLSYSKLINGAACHTMHHLYFNYNYGQFTTFWDRVCWTYQTPSEKGMIVDEVEKEKKKKTR</sequence>
<evidence type="ECO:0000256" key="2">
    <source>
        <dbReference type="ARBA" id="ARBA00022692"/>
    </source>
</evidence>
<protein>
    <submittedName>
        <fullName evidence="7">Sterol desaturase, putative</fullName>
    </submittedName>
</protein>
<dbReference type="Proteomes" id="UP000001745">
    <property type="component" value="Unassembled WGS sequence"/>
</dbReference>
<evidence type="ECO:0000313" key="7">
    <source>
        <dbReference type="EMBL" id="EED15306.1"/>
    </source>
</evidence>
<dbReference type="VEuPathDB" id="FungiDB:TSTA_047530"/>
<evidence type="ECO:0000256" key="3">
    <source>
        <dbReference type="ARBA" id="ARBA00022989"/>
    </source>
</evidence>
<dbReference type="InParanoid" id="B8MKF0"/>
<dbReference type="PhylomeDB" id="B8MKF0"/>
<keyword evidence="4 5" id="KW-0472">Membrane</keyword>
<organism evidence="7 8">
    <name type="scientific">Talaromyces stipitatus (strain ATCC 10500 / CBS 375.48 / QM 6759 / NRRL 1006)</name>
    <name type="common">Penicillium stipitatum</name>
    <dbReference type="NCBI Taxonomy" id="441959"/>
    <lineage>
        <taxon>Eukaryota</taxon>
        <taxon>Fungi</taxon>
        <taxon>Dikarya</taxon>
        <taxon>Ascomycota</taxon>
        <taxon>Pezizomycotina</taxon>
        <taxon>Eurotiomycetes</taxon>
        <taxon>Eurotiomycetidae</taxon>
        <taxon>Eurotiales</taxon>
        <taxon>Trichocomaceae</taxon>
        <taxon>Talaromyces</taxon>
        <taxon>Talaromyces sect. Talaromyces</taxon>
    </lineage>
</organism>
<dbReference type="PANTHER" id="PTHR11863">
    <property type="entry name" value="STEROL DESATURASE"/>
    <property type="match status" value="1"/>
</dbReference>
<comment type="subcellular location">
    <subcellularLocation>
        <location evidence="1">Membrane</location>
    </subcellularLocation>
</comment>
<evidence type="ECO:0000259" key="6">
    <source>
        <dbReference type="Pfam" id="PF04116"/>
    </source>
</evidence>
<feature type="transmembrane region" description="Helical" evidence="5">
    <location>
        <begin position="263"/>
        <end position="282"/>
    </location>
</feature>
<dbReference type="InterPro" id="IPR050307">
    <property type="entry name" value="Sterol_Desaturase_Related"/>
</dbReference>
<dbReference type="eggNOG" id="KOG0872">
    <property type="taxonomic scope" value="Eukaryota"/>
</dbReference>
<dbReference type="STRING" id="441959.B8MKF0"/>
<dbReference type="GeneID" id="8099303"/>
<keyword evidence="2 5" id="KW-0812">Transmembrane</keyword>